<keyword evidence="4" id="KW-0808">Transferase</keyword>
<protein>
    <recommendedName>
        <fullName evidence="1">DNA-directed DNA polymerase</fullName>
        <ecNumber evidence="1">2.7.7.7</ecNumber>
    </recommendedName>
</protein>
<name>I1YLL5_METFJ</name>
<dbReference type="PATRIC" id="fig|754477.3.peg.2643"/>
<dbReference type="PANTHER" id="PTHR11669:SF8">
    <property type="entry name" value="DNA POLYMERASE III SUBUNIT DELTA"/>
    <property type="match status" value="1"/>
</dbReference>
<dbReference type="EC" id="2.7.7.7" evidence="1"/>
<dbReference type="RefSeq" id="WP_014705226.1">
    <property type="nucleotide sequence ID" value="NC_017856.1"/>
</dbReference>
<keyword evidence="5" id="KW-1185">Reference proteome</keyword>
<dbReference type="Gene3D" id="3.40.50.300">
    <property type="entry name" value="P-loop containing nucleotide triphosphate hydrolases"/>
    <property type="match status" value="1"/>
</dbReference>
<dbReference type="InterPro" id="IPR027417">
    <property type="entry name" value="P-loop_NTPase"/>
</dbReference>
<dbReference type="KEGG" id="mec:Q7C_2688"/>
<evidence type="ECO:0000313" key="5">
    <source>
        <dbReference type="Proteomes" id="UP000009145"/>
    </source>
</evidence>
<dbReference type="GO" id="GO:0008408">
    <property type="term" value="F:3'-5' exonuclease activity"/>
    <property type="evidence" value="ECO:0007669"/>
    <property type="project" value="InterPro"/>
</dbReference>
<dbReference type="InterPro" id="IPR004622">
    <property type="entry name" value="DNA_pol_HolB"/>
</dbReference>
<dbReference type="eggNOG" id="COG0470">
    <property type="taxonomic scope" value="Bacteria"/>
</dbReference>
<dbReference type="SUPFAM" id="SSF52540">
    <property type="entry name" value="P-loop containing nucleoside triphosphate hydrolases"/>
    <property type="match status" value="1"/>
</dbReference>
<organism evidence="4 5">
    <name type="scientific">Methylophaga frappieri (strain ATCC BAA-2434 / DSM 25690 / JAM7)</name>
    <dbReference type="NCBI Taxonomy" id="754477"/>
    <lineage>
        <taxon>Bacteria</taxon>
        <taxon>Pseudomonadati</taxon>
        <taxon>Pseudomonadota</taxon>
        <taxon>Gammaproteobacteria</taxon>
        <taxon>Thiotrichales</taxon>
        <taxon>Piscirickettsiaceae</taxon>
        <taxon>Methylophaga</taxon>
    </lineage>
</organism>
<accession>I1YLL5</accession>
<gene>
    <name evidence="4" type="ordered locus">Q7C_2688</name>
</gene>
<dbReference type="EMBL" id="CP003380">
    <property type="protein sequence ID" value="AFJ03808.1"/>
    <property type="molecule type" value="Genomic_DNA"/>
</dbReference>
<dbReference type="InterPro" id="IPR050238">
    <property type="entry name" value="DNA_Rep/Repair_Clamp_Loader"/>
</dbReference>
<dbReference type="Proteomes" id="UP000009145">
    <property type="component" value="Chromosome"/>
</dbReference>
<dbReference type="STRING" id="754477.Q7C_2688"/>
<keyword evidence="4" id="KW-0548">Nucleotidyltransferase</keyword>
<evidence type="ECO:0000256" key="2">
    <source>
        <dbReference type="ARBA" id="ARBA00022932"/>
    </source>
</evidence>
<comment type="catalytic activity">
    <reaction evidence="3">
        <text>DNA(n) + a 2'-deoxyribonucleoside 5'-triphosphate = DNA(n+1) + diphosphate</text>
        <dbReference type="Rhea" id="RHEA:22508"/>
        <dbReference type="Rhea" id="RHEA-COMP:17339"/>
        <dbReference type="Rhea" id="RHEA-COMP:17340"/>
        <dbReference type="ChEBI" id="CHEBI:33019"/>
        <dbReference type="ChEBI" id="CHEBI:61560"/>
        <dbReference type="ChEBI" id="CHEBI:173112"/>
        <dbReference type="EC" id="2.7.7.7"/>
    </reaction>
</comment>
<sequence length="316" mass="36184">MVYPWHQPLWQDFLKLCQQQRLPHGVLLTGVPGLDLTGFANAAITYLLCHQKDKTMACGRCQSCRLMATSSHPDHQVIAPEEAGKAIKIDQIRSVHEKLALTAHISQWKTLLIAPADKMTINAANSLLKLLEEPPKDSFLILISSQPEQLPITIRSRCQHWHMASPTPDESRQWLQQNGYALSDQQWQLLARIAAYAPLQIKQMLDQNMDEHYAQVVSQYQQIRAGNDNPVHIAANWQQQDLLGILHGLYFYQHQQLMAADNSERLSIEWQLMDCIQATIKLVSSLNNYNKTLLIEDFVVRIRQLSVHDHRIRHTG</sequence>
<evidence type="ECO:0000256" key="3">
    <source>
        <dbReference type="ARBA" id="ARBA00049244"/>
    </source>
</evidence>
<reference evidence="4 5" key="1">
    <citation type="journal article" date="2012" name="J. Bacteriol.">
        <title>Complete genome sequences of Methylophaga sp. strain JAM1 and Methylophaga sp. strain JAM7.</title>
        <authorList>
            <person name="Villeneuve C."/>
            <person name="Martineau C."/>
            <person name="Mauffrey F."/>
            <person name="Villemur R."/>
        </authorList>
    </citation>
    <scope>NUCLEOTIDE SEQUENCE [LARGE SCALE GENOMIC DNA]</scope>
    <source>
        <strain evidence="4 5">JAM7</strain>
    </source>
</reference>
<dbReference type="GO" id="GO:0003887">
    <property type="term" value="F:DNA-directed DNA polymerase activity"/>
    <property type="evidence" value="ECO:0007669"/>
    <property type="project" value="UniProtKB-KW"/>
</dbReference>
<dbReference type="OrthoDB" id="9811073at2"/>
<keyword evidence="2" id="KW-0239">DNA-directed DNA polymerase</keyword>
<dbReference type="AlphaFoldDB" id="I1YLL5"/>
<evidence type="ECO:0000313" key="4">
    <source>
        <dbReference type="EMBL" id="AFJ03808.1"/>
    </source>
</evidence>
<dbReference type="NCBIfam" id="TIGR00678">
    <property type="entry name" value="holB"/>
    <property type="match status" value="1"/>
</dbReference>
<dbReference type="Pfam" id="PF13177">
    <property type="entry name" value="DNA_pol3_delta2"/>
    <property type="match status" value="1"/>
</dbReference>
<evidence type="ECO:0000256" key="1">
    <source>
        <dbReference type="ARBA" id="ARBA00012417"/>
    </source>
</evidence>
<proteinExistence type="predicted"/>
<dbReference type="GO" id="GO:0009360">
    <property type="term" value="C:DNA polymerase III complex"/>
    <property type="evidence" value="ECO:0007669"/>
    <property type="project" value="TreeGrafter"/>
</dbReference>
<dbReference type="GO" id="GO:0006261">
    <property type="term" value="P:DNA-templated DNA replication"/>
    <property type="evidence" value="ECO:0007669"/>
    <property type="project" value="TreeGrafter"/>
</dbReference>
<dbReference type="HOGENOM" id="CLU_006229_4_3_6"/>
<dbReference type="PANTHER" id="PTHR11669">
    <property type="entry name" value="REPLICATION FACTOR C / DNA POLYMERASE III GAMMA-TAU SUBUNIT"/>
    <property type="match status" value="1"/>
</dbReference>